<feature type="transmembrane region" description="Helical" evidence="9">
    <location>
        <begin position="343"/>
        <end position="362"/>
    </location>
</feature>
<protein>
    <submittedName>
        <fullName evidence="12">Uncharacterized protein</fullName>
    </submittedName>
</protein>
<keyword evidence="4" id="KW-0808">Transferase</keyword>
<feature type="compositionally biased region" description="Gly residues" evidence="8">
    <location>
        <begin position="527"/>
        <end position="546"/>
    </location>
</feature>
<feature type="compositionally biased region" description="Gly residues" evidence="8">
    <location>
        <begin position="468"/>
        <end position="479"/>
    </location>
</feature>
<dbReference type="Proteomes" id="UP000053244">
    <property type="component" value="Unassembled WGS sequence"/>
</dbReference>
<evidence type="ECO:0000259" key="11">
    <source>
        <dbReference type="Pfam" id="PF24878"/>
    </source>
</evidence>
<sequence>MVAAILHGWALGSLGWANSYYSAAVKSMGTTWTNFLFGAFDPAGVVTVDKPPAALWPQVLSTKLFGLHGWALVLPQAIEGVLTVWLLYLVVRRWAGPGAGLIAAAVLTLTPITVAIDRDNNPDTLLLLVLVAAAYALTRALPDGSLRWLCLCGFLVGVGFLTKMLAAWMVVPAFALAWLFGATGSWWARIRRLLVAGAVLVASSLWWVALVAVWPGDRPYIGGSTDGGAWDLVVGYNGLGRVFGESGSGGMGGMPGGISFGGAAGWGRLFNEQVAAQISWLLPACAVALLVAVVVGVLHRRGVVSAGAPLAVSGWLLWGGWLLVCGAVFSTQQGIFHPYYTTQLAPAAGALCGGLAVTLWRAHRAGARWVLPVVAVTVAGSVSWAVVVLSRSPSWYSWLRWTVAALAVLAVLLLAAAVLHRRMLPAAVTAALAAILLAPGFAAASVTWSSSAMGGTNPTAGPASVPFGRGGSGGPGGMAGRPDGSPDFGTPPSGAGDADTPAGLPDQPGAAGLPDMPGGAGPADLPGGVGFPGGGGRMPGGFGGSQGLTAPQRAILDFAVDGSGDARIKLAIEGGAMAASAYILDSDATVIGMGGFSGMDDAPSLTQLQKWVGAGELRYVLGTAMGRGMGGREMPGTDAGPAQQRSAWLTATCAVVPAGDYGGEQDGSILYDCASRPTGQS</sequence>
<evidence type="ECO:0000256" key="1">
    <source>
        <dbReference type="ARBA" id="ARBA00004651"/>
    </source>
</evidence>
<feature type="domain" description="Putative mannosyltransferase YkcA/B-like C-terminal" evidence="11">
    <location>
        <begin position="563"/>
        <end position="629"/>
    </location>
</feature>
<dbReference type="InterPro" id="IPR050297">
    <property type="entry name" value="LipidA_mod_glycosyltrf_83"/>
</dbReference>
<dbReference type="InterPro" id="IPR056785">
    <property type="entry name" value="YkcA/B-like_C"/>
</dbReference>
<feature type="transmembrane region" description="Helical" evidence="9">
    <location>
        <begin position="401"/>
        <end position="419"/>
    </location>
</feature>
<keyword evidence="6 9" id="KW-1133">Transmembrane helix</keyword>
<dbReference type="PANTHER" id="PTHR33908:SF3">
    <property type="entry name" value="UNDECAPRENYL PHOSPHATE-ALPHA-4-AMINO-4-DEOXY-L-ARABINOSE ARABINOSYL TRANSFERASE"/>
    <property type="match status" value="1"/>
</dbReference>
<comment type="subcellular location">
    <subcellularLocation>
        <location evidence="1">Cell membrane</location>
        <topology evidence="1">Multi-pass membrane protein</topology>
    </subcellularLocation>
</comment>
<feature type="region of interest" description="Disordered" evidence="8">
    <location>
        <begin position="454"/>
        <end position="546"/>
    </location>
</feature>
<proteinExistence type="predicted"/>
<gene>
    <name evidence="12" type="ORF">ADL15_50735</name>
</gene>
<evidence type="ECO:0000256" key="3">
    <source>
        <dbReference type="ARBA" id="ARBA00022676"/>
    </source>
</evidence>
<dbReference type="PANTHER" id="PTHR33908">
    <property type="entry name" value="MANNOSYLTRANSFERASE YKCB-RELATED"/>
    <property type="match status" value="1"/>
</dbReference>
<evidence type="ECO:0000256" key="9">
    <source>
        <dbReference type="SAM" id="Phobius"/>
    </source>
</evidence>
<feature type="transmembrane region" description="Helical" evidence="9">
    <location>
        <begin position="278"/>
        <end position="298"/>
    </location>
</feature>
<keyword evidence="7 9" id="KW-0472">Membrane</keyword>
<dbReference type="EMBL" id="LLZH01000353">
    <property type="protein sequence ID" value="KUL21438.1"/>
    <property type="molecule type" value="Genomic_DNA"/>
</dbReference>
<dbReference type="OrthoDB" id="5241882at2"/>
<dbReference type="Pfam" id="PF24878">
    <property type="entry name" value="YkcB_C"/>
    <property type="match status" value="1"/>
</dbReference>
<dbReference type="Pfam" id="PF13231">
    <property type="entry name" value="PMT_2"/>
    <property type="match status" value="1"/>
</dbReference>
<keyword evidence="2" id="KW-1003">Cell membrane</keyword>
<keyword evidence="5 9" id="KW-0812">Transmembrane</keyword>
<evidence type="ECO:0000259" key="10">
    <source>
        <dbReference type="Pfam" id="PF13231"/>
    </source>
</evidence>
<feature type="transmembrane region" description="Helical" evidence="9">
    <location>
        <begin position="98"/>
        <end position="116"/>
    </location>
</feature>
<evidence type="ECO:0000256" key="2">
    <source>
        <dbReference type="ARBA" id="ARBA00022475"/>
    </source>
</evidence>
<reference evidence="12 13" key="1">
    <citation type="submission" date="2015-10" db="EMBL/GenBank/DDBJ databases">
        <authorList>
            <person name="Gilbert D.G."/>
        </authorList>
    </citation>
    <scope>NUCLEOTIDE SEQUENCE [LARGE SCALE GENOMIC DNA]</scope>
    <source>
        <strain evidence="12 13">NRRL B-16712</strain>
    </source>
</reference>
<evidence type="ECO:0000256" key="7">
    <source>
        <dbReference type="ARBA" id="ARBA00023136"/>
    </source>
</evidence>
<dbReference type="AlphaFoldDB" id="A0A101J772"/>
<evidence type="ECO:0000313" key="13">
    <source>
        <dbReference type="Proteomes" id="UP000053244"/>
    </source>
</evidence>
<feature type="transmembrane region" description="Helical" evidence="9">
    <location>
        <begin position="194"/>
        <end position="214"/>
    </location>
</feature>
<evidence type="ECO:0000256" key="8">
    <source>
        <dbReference type="SAM" id="MobiDB-lite"/>
    </source>
</evidence>
<feature type="transmembrane region" description="Helical" evidence="9">
    <location>
        <begin position="167"/>
        <end position="187"/>
    </location>
</feature>
<evidence type="ECO:0000256" key="5">
    <source>
        <dbReference type="ARBA" id="ARBA00022692"/>
    </source>
</evidence>
<evidence type="ECO:0000256" key="6">
    <source>
        <dbReference type="ARBA" id="ARBA00022989"/>
    </source>
</evidence>
<dbReference type="GO" id="GO:0009103">
    <property type="term" value="P:lipopolysaccharide biosynthetic process"/>
    <property type="evidence" value="ECO:0007669"/>
    <property type="project" value="UniProtKB-ARBA"/>
</dbReference>
<feature type="domain" description="Glycosyltransferase RgtA/B/C/D-like" evidence="10">
    <location>
        <begin position="49"/>
        <end position="207"/>
    </location>
</feature>
<name>A0A101J772_9ACTN</name>
<comment type="caution">
    <text evidence="12">The sequence shown here is derived from an EMBL/GenBank/DDBJ whole genome shotgun (WGS) entry which is preliminary data.</text>
</comment>
<dbReference type="InterPro" id="IPR038731">
    <property type="entry name" value="RgtA/B/C-like"/>
</dbReference>
<keyword evidence="13" id="KW-1185">Reference proteome</keyword>
<dbReference type="GO" id="GO:0016763">
    <property type="term" value="F:pentosyltransferase activity"/>
    <property type="evidence" value="ECO:0007669"/>
    <property type="project" value="TreeGrafter"/>
</dbReference>
<evidence type="ECO:0000313" key="12">
    <source>
        <dbReference type="EMBL" id="KUL21438.1"/>
    </source>
</evidence>
<feature type="transmembrane region" description="Helical" evidence="9">
    <location>
        <begin position="310"/>
        <end position="331"/>
    </location>
</feature>
<feature type="transmembrane region" description="Helical" evidence="9">
    <location>
        <begin position="369"/>
        <end position="389"/>
    </location>
</feature>
<keyword evidence="3" id="KW-0328">Glycosyltransferase</keyword>
<feature type="compositionally biased region" description="Low complexity" evidence="8">
    <location>
        <begin position="508"/>
        <end position="526"/>
    </location>
</feature>
<dbReference type="GO" id="GO:0005886">
    <property type="term" value="C:plasma membrane"/>
    <property type="evidence" value="ECO:0007669"/>
    <property type="project" value="UniProtKB-SubCell"/>
</dbReference>
<dbReference type="GO" id="GO:0010041">
    <property type="term" value="P:response to iron(III) ion"/>
    <property type="evidence" value="ECO:0007669"/>
    <property type="project" value="TreeGrafter"/>
</dbReference>
<accession>A0A101J772</accession>
<feature type="transmembrane region" description="Helical" evidence="9">
    <location>
        <begin position="70"/>
        <end position="91"/>
    </location>
</feature>
<organism evidence="12 13">
    <name type="scientific">Actinoplanes awajinensis subsp. mycoplanecinus</name>
    <dbReference type="NCBI Taxonomy" id="135947"/>
    <lineage>
        <taxon>Bacteria</taxon>
        <taxon>Bacillati</taxon>
        <taxon>Actinomycetota</taxon>
        <taxon>Actinomycetes</taxon>
        <taxon>Micromonosporales</taxon>
        <taxon>Micromonosporaceae</taxon>
        <taxon>Actinoplanes</taxon>
    </lineage>
</organism>
<feature type="transmembrane region" description="Helical" evidence="9">
    <location>
        <begin position="426"/>
        <end position="448"/>
    </location>
</feature>
<evidence type="ECO:0000256" key="4">
    <source>
        <dbReference type="ARBA" id="ARBA00022679"/>
    </source>
</evidence>